<comment type="caution">
    <text evidence="1">The sequence shown here is derived from an EMBL/GenBank/DDBJ whole genome shotgun (WGS) entry which is preliminary data.</text>
</comment>
<proteinExistence type="predicted"/>
<evidence type="ECO:0000313" key="2">
    <source>
        <dbReference type="Proteomes" id="UP001060215"/>
    </source>
</evidence>
<organism evidence="1 2">
    <name type="scientific">Camellia lanceoleosa</name>
    <dbReference type="NCBI Taxonomy" id="1840588"/>
    <lineage>
        <taxon>Eukaryota</taxon>
        <taxon>Viridiplantae</taxon>
        <taxon>Streptophyta</taxon>
        <taxon>Embryophyta</taxon>
        <taxon>Tracheophyta</taxon>
        <taxon>Spermatophyta</taxon>
        <taxon>Magnoliopsida</taxon>
        <taxon>eudicotyledons</taxon>
        <taxon>Gunneridae</taxon>
        <taxon>Pentapetalae</taxon>
        <taxon>asterids</taxon>
        <taxon>Ericales</taxon>
        <taxon>Theaceae</taxon>
        <taxon>Camellia</taxon>
    </lineage>
</organism>
<accession>A0ACC0IAA8</accession>
<dbReference type="EMBL" id="CM045763">
    <property type="protein sequence ID" value="KAI8021717.1"/>
    <property type="molecule type" value="Genomic_DNA"/>
</dbReference>
<gene>
    <name evidence="1" type="ORF">LOK49_LG03G00672</name>
</gene>
<reference evidence="1 2" key="1">
    <citation type="journal article" date="2022" name="Plant J.">
        <title>Chromosome-level genome of Camellia lanceoleosa provides a valuable resource for understanding genome evolution and self-incompatibility.</title>
        <authorList>
            <person name="Gong W."/>
            <person name="Xiao S."/>
            <person name="Wang L."/>
            <person name="Liao Z."/>
            <person name="Chang Y."/>
            <person name="Mo W."/>
            <person name="Hu G."/>
            <person name="Li W."/>
            <person name="Zhao G."/>
            <person name="Zhu H."/>
            <person name="Hu X."/>
            <person name="Ji K."/>
            <person name="Xiang X."/>
            <person name="Song Q."/>
            <person name="Yuan D."/>
            <person name="Jin S."/>
            <person name="Zhang L."/>
        </authorList>
    </citation>
    <scope>NUCLEOTIDE SEQUENCE [LARGE SCALE GENOMIC DNA]</scope>
    <source>
        <strain evidence="1">SQ_2022a</strain>
    </source>
</reference>
<name>A0ACC0IAA8_9ERIC</name>
<sequence>MFMARYSCVALIYLSFGDLWVNYHKEQNLSFVQRNGTHFMVLRSSPSVRIEFAVGEDGFAGEDEDGFDGGKCCVRVLEFCKWKPPPLTPASAAPPLTATSAAAERWLLIAEKLLADRDPPRR</sequence>
<dbReference type="Proteomes" id="UP001060215">
    <property type="component" value="Chromosome 6"/>
</dbReference>
<keyword evidence="2" id="KW-1185">Reference proteome</keyword>
<evidence type="ECO:0000313" key="1">
    <source>
        <dbReference type="EMBL" id="KAI8021717.1"/>
    </source>
</evidence>
<protein>
    <submittedName>
        <fullName evidence="1">Mannan endo-1,4-beta-mannosidase 2</fullName>
    </submittedName>
</protein>